<dbReference type="Proteomes" id="UP000542720">
    <property type="component" value="Unassembled WGS sequence"/>
</dbReference>
<dbReference type="RefSeq" id="WP_183087015.1">
    <property type="nucleotide sequence ID" value="NZ_JACJUD010000001.1"/>
</dbReference>
<sequence length="242" mass="27183">MKARLAFLSLLCIFPGLALAADPITVAWRNKAPYHYVEQGVEQGFLLERARQVFAAAGIETQFVQHPAKRIWHSFEQGTRNYCSFGWYRLPERERIALFSQTFHTDAPQIVLASTRALSAIQAHPSFADLLQDKRITLGLLDGVSYGPSLDQLIAGSANHIQHATVEPAVMMRMVAAHRVDYMLADQADWDYLHEHKTGLDGIVEQHFADMPAGLERFIICSKDVSPDVMTRINQAITQLPQ</sequence>
<comment type="caution">
    <text evidence="3">The sequence shown here is derived from an EMBL/GenBank/DDBJ whole genome shotgun (WGS) entry which is preliminary data.</text>
</comment>
<name>A0A7W4Q864_9GAMM</name>
<dbReference type="AlphaFoldDB" id="A0A7W4Q864"/>
<dbReference type="SUPFAM" id="SSF53850">
    <property type="entry name" value="Periplasmic binding protein-like II"/>
    <property type="match status" value="1"/>
</dbReference>
<feature type="chain" id="PRO_5030871112" evidence="1">
    <location>
        <begin position="21"/>
        <end position="242"/>
    </location>
</feature>
<evidence type="ECO:0000313" key="3">
    <source>
        <dbReference type="EMBL" id="MBB2493427.1"/>
    </source>
</evidence>
<evidence type="ECO:0000313" key="4">
    <source>
        <dbReference type="Proteomes" id="UP000542720"/>
    </source>
</evidence>
<evidence type="ECO:0000256" key="1">
    <source>
        <dbReference type="SAM" id="SignalP"/>
    </source>
</evidence>
<accession>A0A7W4Q864</accession>
<dbReference type="Gene3D" id="3.40.190.10">
    <property type="entry name" value="Periplasmic binding protein-like II"/>
    <property type="match status" value="2"/>
</dbReference>
<feature type="signal peptide" evidence="1">
    <location>
        <begin position="1"/>
        <end position="20"/>
    </location>
</feature>
<protein>
    <submittedName>
        <fullName evidence="3">Transporter substrate-binding domain-containing protein</fullName>
    </submittedName>
</protein>
<dbReference type="EMBL" id="JACJUD010000001">
    <property type="protein sequence ID" value="MBB2493427.1"/>
    <property type="molecule type" value="Genomic_DNA"/>
</dbReference>
<evidence type="ECO:0000259" key="2">
    <source>
        <dbReference type="Pfam" id="PF00497"/>
    </source>
</evidence>
<keyword evidence="4" id="KW-1185">Reference proteome</keyword>
<organism evidence="3 4">
    <name type="scientific">Aquipseudomonas ullengensis</name>
    <dbReference type="NCBI Taxonomy" id="2759166"/>
    <lineage>
        <taxon>Bacteria</taxon>
        <taxon>Pseudomonadati</taxon>
        <taxon>Pseudomonadota</taxon>
        <taxon>Gammaproteobacteria</taxon>
        <taxon>Pseudomonadales</taxon>
        <taxon>Pseudomonadaceae</taxon>
        <taxon>Aquipseudomonas</taxon>
    </lineage>
</organism>
<dbReference type="Pfam" id="PF00497">
    <property type="entry name" value="SBP_bac_3"/>
    <property type="match status" value="1"/>
</dbReference>
<dbReference type="InterPro" id="IPR001638">
    <property type="entry name" value="Solute-binding_3/MltF_N"/>
</dbReference>
<feature type="domain" description="Solute-binding protein family 3/N-terminal" evidence="2">
    <location>
        <begin position="24"/>
        <end position="240"/>
    </location>
</feature>
<keyword evidence="1" id="KW-0732">Signal</keyword>
<reference evidence="3 4" key="1">
    <citation type="submission" date="2020-08" db="EMBL/GenBank/DDBJ databases">
        <authorList>
            <person name="Kim C.M."/>
        </authorList>
    </citation>
    <scope>NUCLEOTIDE SEQUENCE [LARGE SCALE GENOMIC DNA]</scope>
    <source>
        <strain evidence="3 4">UL070</strain>
    </source>
</reference>
<gene>
    <name evidence="3" type="ORF">H3H51_00250</name>
</gene>
<proteinExistence type="predicted"/>